<keyword evidence="1" id="KW-0472">Membrane</keyword>
<organism evidence="2 3">
    <name type="scientific">Aeromicrobium alkaliterrae</name>
    <dbReference type="NCBI Taxonomy" id="302168"/>
    <lineage>
        <taxon>Bacteria</taxon>
        <taxon>Bacillati</taxon>
        <taxon>Actinomycetota</taxon>
        <taxon>Actinomycetes</taxon>
        <taxon>Propionibacteriales</taxon>
        <taxon>Nocardioidaceae</taxon>
        <taxon>Aeromicrobium</taxon>
    </lineage>
</organism>
<proteinExistence type="predicted"/>
<dbReference type="EMBL" id="BAAAME010000005">
    <property type="protein sequence ID" value="GAA1746116.1"/>
    <property type="molecule type" value="Genomic_DNA"/>
</dbReference>
<sequence>MALVVSTFVEVIVASLVIGAVIGLAGTYLEKRYAGDETGFMLALVGGMTGLFLLFLIGSGLWFVVIEGWRP</sequence>
<evidence type="ECO:0000256" key="1">
    <source>
        <dbReference type="SAM" id="Phobius"/>
    </source>
</evidence>
<keyword evidence="3" id="KW-1185">Reference proteome</keyword>
<keyword evidence="1" id="KW-0812">Transmembrane</keyword>
<gene>
    <name evidence="2" type="ORF">GCM10009710_27610</name>
</gene>
<keyword evidence="1" id="KW-1133">Transmembrane helix</keyword>
<feature type="transmembrane region" description="Helical" evidence="1">
    <location>
        <begin position="41"/>
        <end position="65"/>
    </location>
</feature>
<evidence type="ECO:0000313" key="2">
    <source>
        <dbReference type="EMBL" id="GAA1746116.1"/>
    </source>
</evidence>
<protein>
    <recommendedName>
        <fullName evidence="4">Major facilitator superfamily (MFS) profile domain-containing protein</fullName>
    </recommendedName>
</protein>
<reference evidence="3" key="1">
    <citation type="journal article" date="2019" name="Int. J. Syst. Evol. Microbiol.">
        <title>The Global Catalogue of Microorganisms (GCM) 10K type strain sequencing project: providing services to taxonomists for standard genome sequencing and annotation.</title>
        <authorList>
            <consortium name="The Broad Institute Genomics Platform"/>
            <consortium name="The Broad Institute Genome Sequencing Center for Infectious Disease"/>
            <person name="Wu L."/>
            <person name="Ma J."/>
        </authorList>
    </citation>
    <scope>NUCLEOTIDE SEQUENCE [LARGE SCALE GENOMIC DNA]</scope>
    <source>
        <strain evidence="3">JCM 13518</strain>
    </source>
</reference>
<feature type="transmembrane region" description="Helical" evidence="1">
    <location>
        <begin position="6"/>
        <end position="29"/>
    </location>
</feature>
<name>A0ABP4W2Y5_9ACTN</name>
<dbReference type="Proteomes" id="UP001501057">
    <property type="component" value="Unassembled WGS sequence"/>
</dbReference>
<comment type="caution">
    <text evidence="2">The sequence shown here is derived from an EMBL/GenBank/DDBJ whole genome shotgun (WGS) entry which is preliminary data.</text>
</comment>
<evidence type="ECO:0000313" key="3">
    <source>
        <dbReference type="Proteomes" id="UP001501057"/>
    </source>
</evidence>
<accession>A0ABP4W2Y5</accession>
<evidence type="ECO:0008006" key="4">
    <source>
        <dbReference type="Google" id="ProtNLM"/>
    </source>
</evidence>